<keyword evidence="10" id="KW-1185">Reference proteome</keyword>
<feature type="compositionally biased region" description="Low complexity" evidence="5">
    <location>
        <begin position="187"/>
        <end position="231"/>
    </location>
</feature>
<keyword evidence="2" id="KW-0964">Secreted</keyword>
<dbReference type="Gene3D" id="3.10.350.10">
    <property type="entry name" value="LysM domain"/>
    <property type="match status" value="1"/>
</dbReference>
<dbReference type="Pfam" id="PF00746">
    <property type="entry name" value="Gram_pos_anchor"/>
    <property type="match status" value="1"/>
</dbReference>
<evidence type="ECO:0000313" key="10">
    <source>
        <dbReference type="Proteomes" id="UP001056164"/>
    </source>
</evidence>
<keyword evidence="3 6" id="KW-0732">Signal</keyword>
<evidence type="ECO:0000256" key="5">
    <source>
        <dbReference type="SAM" id="MobiDB-lite"/>
    </source>
</evidence>
<evidence type="ECO:0000256" key="6">
    <source>
        <dbReference type="SAM" id="SignalP"/>
    </source>
</evidence>
<dbReference type="Proteomes" id="UP001056164">
    <property type="component" value="Chromosome"/>
</dbReference>
<dbReference type="InterPro" id="IPR018392">
    <property type="entry name" value="LysM"/>
</dbReference>
<dbReference type="InterPro" id="IPR019931">
    <property type="entry name" value="LPXTG_anchor"/>
</dbReference>
<dbReference type="NCBIfam" id="TIGR01167">
    <property type="entry name" value="LPXTG_anchor"/>
    <property type="match status" value="1"/>
</dbReference>
<feature type="domain" description="LysM" evidence="8">
    <location>
        <begin position="366"/>
        <end position="411"/>
    </location>
</feature>
<feature type="chain" id="PRO_5047272696" evidence="6">
    <location>
        <begin position="30"/>
        <end position="463"/>
    </location>
</feature>
<feature type="compositionally biased region" description="Low complexity" evidence="5">
    <location>
        <begin position="352"/>
        <end position="373"/>
    </location>
</feature>
<feature type="signal peptide" evidence="6">
    <location>
        <begin position="1"/>
        <end position="29"/>
    </location>
</feature>
<dbReference type="PROSITE" id="PS51782">
    <property type="entry name" value="LYSM"/>
    <property type="match status" value="1"/>
</dbReference>
<evidence type="ECO:0000256" key="1">
    <source>
        <dbReference type="ARBA" id="ARBA00022512"/>
    </source>
</evidence>
<dbReference type="InterPro" id="IPR036779">
    <property type="entry name" value="LysM_dom_sf"/>
</dbReference>
<evidence type="ECO:0000256" key="3">
    <source>
        <dbReference type="ARBA" id="ARBA00022729"/>
    </source>
</evidence>
<dbReference type="PROSITE" id="PS50847">
    <property type="entry name" value="GRAM_POS_ANCHORING"/>
    <property type="match status" value="1"/>
</dbReference>
<name>A0ABY5BWG3_9LACO</name>
<organism evidence="9 10">
    <name type="scientific">Fructilactobacillus carniphilus</name>
    <dbReference type="NCBI Taxonomy" id="2940297"/>
    <lineage>
        <taxon>Bacteria</taxon>
        <taxon>Bacillati</taxon>
        <taxon>Bacillota</taxon>
        <taxon>Bacilli</taxon>
        <taxon>Lactobacillales</taxon>
        <taxon>Lactobacillaceae</taxon>
        <taxon>Fructilactobacillus</taxon>
    </lineage>
</organism>
<feature type="compositionally biased region" description="Polar residues" evidence="5">
    <location>
        <begin position="257"/>
        <end position="310"/>
    </location>
</feature>
<dbReference type="RefSeq" id="WP_252795200.1">
    <property type="nucleotide sequence ID" value="NZ_CP097121.1"/>
</dbReference>
<dbReference type="SUPFAM" id="SSF54106">
    <property type="entry name" value="LysM domain"/>
    <property type="match status" value="1"/>
</dbReference>
<feature type="compositionally biased region" description="Polar residues" evidence="5">
    <location>
        <begin position="318"/>
        <end position="348"/>
    </location>
</feature>
<reference evidence="9" key="1">
    <citation type="submission" date="2022-05" db="EMBL/GenBank/DDBJ databases">
        <authorList>
            <person name="Oliphant S.A."/>
            <person name="Watson-Haigh N.S."/>
            <person name="Sumby K.M."/>
            <person name="Gardner J.M."/>
            <person name="Jiranek V."/>
        </authorList>
    </citation>
    <scope>NUCLEOTIDE SEQUENCE</scope>
    <source>
        <strain evidence="9">KI4_A6</strain>
    </source>
</reference>
<evidence type="ECO:0000313" key="9">
    <source>
        <dbReference type="EMBL" id="USS90687.1"/>
    </source>
</evidence>
<feature type="compositionally biased region" description="Low complexity" evidence="5">
    <location>
        <begin position="239"/>
        <end position="255"/>
    </location>
</feature>
<dbReference type="Pfam" id="PF01476">
    <property type="entry name" value="LysM"/>
    <property type="match status" value="1"/>
</dbReference>
<feature type="domain" description="Gram-positive cocci surface proteins LPxTG" evidence="7">
    <location>
        <begin position="428"/>
        <end position="463"/>
    </location>
</feature>
<feature type="region of interest" description="Disordered" evidence="5">
    <location>
        <begin position="166"/>
        <end position="381"/>
    </location>
</feature>
<protein>
    <submittedName>
        <fullName evidence="9">LysM peptidoglycan-binding domain-containing protein</fullName>
    </submittedName>
</protein>
<evidence type="ECO:0000256" key="4">
    <source>
        <dbReference type="ARBA" id="ARBA00023088"/>
    </source>
</evidence>
<evidence type="ECO:0000259" key="8">
    <source>
        <dbReference type="PROSITE" id="PS51782"/>
    </source>
</evidence>
<evidence type="ECO:0000256" key="2">
    <source>
        <dbReference type="ARBA" id="ARBA00022525"/>
    </source>
</evidence>
<accession>A0ABY5BWG3</accession>
<dbReference type="SMART" id="SM00257">
    <property type="entry name" value="LysM"/>
    <property type="match status" value="1"/>
</dbReference>
<evidence type="ECO:0000259" key="7">
    <source>
        <dbReference type="PROSITE" id="PS50847"/>
    </source>
</evidence>
<keyword evidence="4" id="KW-0572">Peptidoglycan-anchor</keyword>
<gene>
    <name evidence="9" type="ORF">M3M37_00190</name>
</gene>
<dbReference type="EMBL" id="CP097121">
    <property type="protein sequence ID" value="USS90687.1"/>
    <property type="molecule type" value="Genomic_DNA"/>
</dbReference>
<sequence length="463" mass="46679">MKNFKTKLYPTAALAAALTLGAAPLVASADTTTQPAAQTQSAIQSVQQAPTVLAKSGANINTSMDENWGNEATVFYGTLKQDMKGPSGHIYPAGTRVATSTMGKATEPYGPYYLYLGVEQIVGKGVGGAVDSQYVTPAGTEFIPDIGRDGKLIINNVANQQDVTGTLIPVNSSTNPGGNTGSGNQGGNTTNPGQGTDNDGNTDQGNGGSTTNPGDHNNGGSTGTDTGNKGDQGNAGNVNPGNPTDNGGSTGTDTSNKGDQGTQTPGQSDNSSNSGKTDQGNQGGQITNPGTPDTGNQGNQSSQTPNQGNDDNAGKTDQGANGSGMTPTTPSDNGSKTKQEVQNQDQIGNGTGTQTQKQDATTTKTTPVTIKNGDTLSGLSQNHGVSVGQIVKSNPNISDPNHVKVGTQVVIPQAQNKATAQTSGKGNLPQTGQANNSILSLVGAALISVAGLLGLSKLRKENK</sequence>
<proteinExistence type="predicted"/>
<keyword evidence="1" id="KW-0134">Cell wall</keyword>